<gene>
    <name evidence="2" type="ORF">GCM10009789_39640</name>
</gene>
<evidence type="ECO:0000256" key="1">
    <source>
        <dbReference type="SAM" id="MobiDB-lite"/>
    </source>
</evidence>
<evidence type="ECO:0000313" key="3">
    <source>
        <dbReference type="Proteomes" id="UP001500393"/>
    </source>
</evidence>
<name>A0ABP4PI68_9ACTN</name>
<feature type="compositionally biased region" description="Basic and acidic residues" evidence="1">
    <location>
        <begin position="28"/>
        <end position="40"/>
    </location>
</feature>
<protein>
    <submittedName>
        <fullName evidence="2">Uncharacterized protein</fullName>
    </submittedName>
</protein>
<comment type="caution">
    <text evidence="2">The sequence shown here is derived from an EMBL/GenBank/DDBJ whole genome shotgun (WGS) entry which is preliminary data.</text>
</comment>
<keyword evidence="3" id="KW-1185">Reference proteome</keyword>
<sequence>MGLDVEVAAAAGAGGQRDQGLTEQTGGEGEREQRAGEAAHEGFPSSGQEGGWRRWCPARGYPGPREGNRKEAEW</sequence>
<reference evidence="3" key="1">
    <citation type="journal article" date="2019" name="Int. J. Syst. Evol. Microbiol.">
        <title>The Global Catalogue of Microorganisms (GCM) 10K type strain sequencing project: providing services to taxonomists for standard genome sequencing and annotation.</title>
        <authorList>
            <consortium name="The Broad Institute Genomics Platform"/>
            <consortium name="The Broad Institute Genome Sequencing Center for Infectious Disease"/>
            <person name="Wu L."/>
            <person name="Ma J."/>
        </authorList>
    </citation>
    <scope>NUCLEOTIDE SEQUENCE [LARGE SCALE GENOMIC DNA]</scope>
    <source>
        <strain evidence="3">JCM 14969</strain>
    </source>
</reference>
<dbReference type="Proteomes" id="UP001500393">
    <property type="component" value="Unassembled WGS sequence"/>
</dbReference>
<proteinExistence type="predicted"/>
<accession>A0ABP4PI68</accession>
<evidence type="ECO:0000313" key="2">
    <source>
        <dbReference type="EMBL" id="GAA1581986.1"/>
    </source>
</evidence>
<organism evidence="2 3">
    <name type="scientific">Kribbella sancticallisti</name>
    <dbReference type="NCBI Taxonomy" id="460087"/>
    <lineage>
        <taxon>Bacteria</taxon>
        <taxon>Bacillati</taxon>
        <taxon>Actinomycetota</taxon>
        <taxon>Actinomycetes</taxon>
        <taxon>Propionibacteriales</taxon>
        <taxon>Kribbellaceae</taxon>
        <taxon>Kribbella</taxon>
    </lineage>
</organism>
<feature type="region of interest" description="Disordered" evidence="1">
    <location>
        <begin position="1"/>
        <end position="74"/>
    </location>
</feature>
<dbReference type="EMBL" id="BAAAOS010000022">
    <property type="protein sequence ID" value="GAA1581986.1"/>
    <property type="molecule type" value="Genomic_DNA"/>
</dbReference>